<evidence type="ECO:0000313" key="3">
    <source>
        <dbReference type="EMBL" id="QER88009.1"/>
    </source>
</evidence>
<dbReference type="InterPro" id="IPR011856">
    <property type="entry name" value="tRNA_endonuc-like_dom_sf"/>
</dbReference>
<dbReference type="GO" id="GO:0004519">
    <property type="term" value="F:endonuclease activity"/>
    <property type="evidence" value="ECO:0007669"/>
    <property type="project" value="UniProtKB-KW"/>
</dbReference>
<dbReference type="PANTHER" id="PTHR30015:SF6">
    <property type="entry name" value="SLL1429 PROTEIN"/>
    <property type="match status" value="1"/>
</dbReference>
<keyword evidence="4" id="KW-1185">Reference proteome</keyword>
<evidence type="ECO:0000259" key="2">
    <source>
        <dbReference type="Pfam" id="PF04471"/>
    </source>
</evidence>
<accession>A0ABX5ZTL0</accession>
<dbReference type="InterPro" id="IPR052906">
    <property type="entry name" value="Type_IV_Methyl-Rstrct_Enzyme"/>
</dbReference>
<feature type="transmembrane region" description="Helical" evidence="1">
    <location>
        <begin position="21"/>
        <end position="42"/>
    </location>
</feature>
<evidence type="ECO:0000313" key="4">
    <source>
        <dbReference type="Proteomes" id="UP000324308"/>
    </source>
</evidence>
<keyword evidence="1" id="KW-0472">Membrane</keyword>
<dbReference type="RefSeq" id="WP_150155703.1">
    <property type="nucleotide sequence ID" value="NZ_CP043959.1"/>
</dbReference>
<feature type="transmembrane region" description="Helical" evidence="1">
    <location>
        <begin position="48"/>
        <end position="67"/>
    </location>
</feature>
<organism evidence="3 4">
    <name type="scientific">Streptomyces tendae</name>
    <dbReference type="NCBI Taxonomy" id="1932"/>
    <lineage>
        <taxon>Bacteria</taxon>
        <taxon>Bacillati</taxon>
        <taxon>Actinomycetota</taxon>
        <taxon>Actinomycetes</taxon>
        <taxon>Kitasatosporales</taxon>
        <taxon>Streptomycetaceae</taxon>
        <taxon>Streptomyces</taxon>
    </lineage>
</organism>
<dbReference type="SUPFAM" id="SSF52980">
    <property type="entry name" value="Restriction endonuclease-like"/>
    <property type="match status" value="1"/>
</dbReference>
<dbReference type="Proteomes" id="UP000324308">
    <property type="component" value="Chromosome"/>
</dbReference>
<dbReference type="EMBL" id="CP043959">
    <property type="protein sequence ID" value="QER88009.1"/>
    <property type="molecule type" value="Genomic_DNA"/>
</dbReference>
<evidence type="ECO:0000256" key="1">
    <source>
        <dbReference type="SAM" id="Phobius"/>
    </source>
</evidence>
<sequence>MPERRTRPVRPGRRFDLRSTAMFFGLLAAALVIGGLAVRALAGVVQRRPVWAVVLLCVALAVVLARGRRKRRLSAARLARQAGHALARGTSTALDALDTPAPAALTIPAQAGPCEDDARYPGELPPGEVTSPLPVSQGIDHEAITPDEFEAATAELCARDGCTQVQVVGGAGDLGADVTALTPDGRRLVVQCKRYGEDNKVGSQDLQRFGGTCFTVHEADVAVVVTTGEYTTPALEYAEQCGIVCVDGDGLLAWSQGRALAPWAAVPREEPA</sequence>
<dbReference type="Pfam" id="PF04471">
    <property type="entry name" value="Mrr_cat"/>
    <property type="match status" value="1"/>
</dbReference>
<keyword evidence="3" id="KW-0255">Endonuclease</keyword>
<dbReference type="Gene3D" id="3.40.1350.10">
    <property type="match status" value="1"/>
</dbReference>
<keyword evidence="1" id="KW-0812">Transmembrane</keyword>
<keyword evidence="1" id="KW-1133">Transmembrane helix</keyword>
<proteinExistence type="predicted"/>
<name>A0ABX5ZTL0_STRTE</name>
<reference evidence="3 4" key="1">
    <citation type="submission" date="2019-09" db="EMBL/GenBank/DDBJ databases">
        <title>Draft genome sequence of the Ebosin-producing strain Streptomyces sp. 139.</title>
        <authorList>
            <person name="Ai L."/>
            <person name="Geng M."/>
            <person name="Ma M."/>
            <person name="Bai L."/>
        </authorList>
    </citation>
    <scope>NUCLEOTIDE SEQUENCE [LARGE SCALE GENOMIC DNA]</scope>
    <source>
        <strain evidence="3 4">139</strain>
    </source>
</reference>
<dbReference type="PANTHER" id="PTHR30015">
    <property type="entry name" value="MRR RESTRICTION SYSTEM PROTEIN"/>
    <property type="match status" value="1"/>
</dbReference>
<keyword evidence="3" id="KW-0540">Nuclease</keyword>
<feature type="domain" description="Restriction endonuclease type IV Mrr" evidence="2">
    <location>
        <begin position="143"/>
        <end position="254"/>
    </location>
</feature>
<keyword evidence="3" id="KW-0378">Hydrolase</keyword>
<gene>
    <name evidence="3" type="ORF">F3L20_21140</name>
</gene>
<dbReference type="InterPro" id="IPR007560">
    <property type="entry name" value="Restrct_endonuc_IV_Mrr"/>
</dbReference>
<protein>
    <submittedName>
        <fullName evidence="3">Restriction endonuclease</fullName>
    </submittedName>
</protein>
<dbReference type="InterPro" id="IPR011335">
    <property type="entry name" value="Restrct_endonuc-II-like"/>
</dbReference>